<dbReference type="EMBL" id="BMPP01000016">
    <property type="protein sequence ID" value="GGK36547.1"/>
    <property type="molecule type" value="Genomic_DNA"/>
</dbReference>
<evidence type="ECO:0008006" key="5">
    <source>
        <dbReference type="Google" id="ProtNLM"/>
    </source>
</evidence>
<proteinExistence type="predicted"/>
<evidence type="ECO:0000256" key="2">
    <source>
        <dbReference type="SAM" id="Phobius"/>
    </source>
</evidence>
<gene>
    <name evidence="3" type="ORF">GCM10008955_32970</name>
</gene>
<evidence type="ECO:0000256" key="1">
    <source>
        <dbReference type="SAM" id="MobiDB-lite"/>
    </source>
</evidence>
<organism evidence="3 4">
    <name type="scientific">Deinococcus malanensis</name>
    <dbReference type="NCBI Taxonomy" id="1706855"/>
    <lineage>
        <taxon>Bacteria</taxon>
        <taxon>Thermotogati</taxon>
        <taxon>Deinococcota</taxon>
        <taxon>Deinococci</taxon>
        <taxon>Deinococcales</taxon>
        <taxon>Deinococcaceae</taxon>
        <taxon>Deinococcus</taxon>
    </lineage>
</organism>
<feature type="region of interest" description="Disordered" evidence="1">
    <location>
        <begin position="133"/>
        <end position="176"/>
    </location>
</feature>
<keyword evidence="2" id="KW-1133">Transmembrane helix</keyword>
<feature type="compositionally biased region" description="Gly residues" evidence="1">
    <location>
        <begin position="153"/>
        <end position="165"/>
    </location>
</feature>
<feature type="transmembrane region" description="Helical" evidence="2">
    <location>
        <begin position="85"/>
        <end position="104"/>
    </location>
</feature>
<protein>
    <recommendedName>
        <fullName evidence="5">DUF3040 domain-containing protein</fullName>
    </recommendedName>
</protein>
<comment type="caution">
    <text evidence="3">The sequence shown here is derived from an EMBL/GenBank/DDBJ whole genome shotgun (WGS) entry which is preliminary data.</text>
</comment>
<dbReference type="Proteomes" id="UP000647587">
    <property type="component" value="Unassembled WGS sequence"/>
</dbReference>
<evidence type="ECO:0000313" key="3">
    <source>
        <dbReference type="EMBL" id="GGK36547.1"/>
    </source>
</evidence>
<keyword evidence="4" id="KW-1185">Reference proteome</keyword>
<name>A0ABQ2EZQ6_9DEIO</name>
<keyword evidence="2" id="KW-0812">Transmembrane</keyword>
<reference evidence="4" key="1">
    <citation type="journal article" date="2019" name="Int. J. Syst. Evol. Microbiol.">
        <title>The Global Catalogue of Microorganisms (GCM) 10K type strain sequencing project: providing services to taxonomists for standard genome sequencing and annotation.</title>
        <authorList>
            <consortium name="The Broad Institute Genomics Platform"/>
            <consortium name="The Broad Institute Genome Sequencing Center for Infectious Disease"/>
            <person name="Wu L."/>
            <person name="Ma J."/>
        </authorList>
    </citation>
    <scope>NUCLEOTIDE SEQUENCE [LARGE SCALE GENOMIC DNA]</scope>
    <source>
        <strain evidence="4">JCM 30331</strain>
    </source>
</reference>
<dbReference type="RefSeq" id="WP_189010729.1">
    <property type="nucleotide sequence ID" value="NZ_BMPP01000016.1"/>
</dbReference>
<feature type="transmembrane region" description="Helical" evidence="2">
    <location>
        <begin position="110"/>
        <end position="127"/>
    </location>
</feature>
<keyword evidence="2" id="KW-0472">Membrane</keyword>
<accession>A0ABQ2EZQ6</accession>
<sequence>MTVHPWPTPNPRLNSCPVPGDVHACLRCEHDWSDALLQGAEREYQERERLDGQYRRTLELDEVAFGEAAPECWWPRPGNHEVGRCTTVSPGVLLVLGGLIAWVLVSTGNVVSAGVILVIGTLLLLGATGRARVPGRQEGGSAAETVPGALNGYEGGPGATGGGTVGMRQSGMHSDD</sequence>
<evidence type="ECO:0000313" key="4">
    <source>
        <dbReference type="Proteomes" id="UP000647587"/>
    </source>
</evidence>